<protein>
    <recommendedName>
        <fullName evidence="9">Mitochondrial fission factor</fullName>
    </recommendedName>
</protein>
<dbReference type="GO" id="GO:0000266">
    <property type="term" value="P:mitochondrial fission"/>
    <property type="evidence" value="ECO:0007669"/>
    <property type="project" value="UniProtKB-UniRule"/>
</dbReference>
<gene>
    <name evidence="11" type="ORF">ACOC_LOCUS9583</name>
</gene>
<dbReference type="Pfam" id="PF05644">
    <property type="entry name" value="Miff"/>
    <property type="match status" value="1"/>
</dbReference>
<keyword evidence="5" id="KW-0175">Coiled coil</keyword>
<dbReference type="PANTHER" id="PTHR16501">
    <property type="entry name" value="TRANSPORT AND GOLGI ORGANIZATION PROTEIN 11"/>
    <property type="match status" value="1"/>
</dbReference>
<dbReference type="GO" id="GO:0005741">
    <property type="term" value="C:mitochondrial outer membrane"/>
    <property type="evidence" value="ECO:0007669"/>
    <property type="project" value="UniProtKB-SubCell"/>
</dbReference>
<reference evidence="13" key="1">
    <citation type="submission" date="2016-04" db="UniProtKB">
        <authorList>
            <consortium name="WormBaseParasite"/>
        </authorList>
    </citation>
    <scope>IDENTIFICATION</scope>
</reference>
<comment type="similarity">
    <text evidence="1 9">Belongs to the Tango11 family.</text>
</comment>
<evidence type="ECO:0000256" key="6">
    <source>
        <dbReference type="ARBA" id="ARBA00023128"/>
    </source>
</evidence>
<dbReference type="PANTHER" id="PTHR16501:SF6">
    <property type="entry name" value="TRANSPORT AND GOLGI ORGANIZATION PROTEIN 11"/>
    <property type="match status" value="1"/>
</dbReference>
<dbReference type="STRING" id="334426.A0A158PK40"/>
<name>A0A158PK40_ANGCS</name>
<evidence type="ECO:0000256" key="9">
    <source>
        <dbReference type="RuleBase" id="RU368040"/>
    </source>
</evidence>
<evidence type="ECO:0000256" key="8">
    <source>
        <dbReference type="ARBA" id="ARBA00023140"/>
    </source>
</evidence>
<dbReference type="GO" id="GO:0005777">
    <property type="term" value="C:peroxisome"/>
    <property type="evidence" value="ECO:0007669"/>
    <property type="project" value="UniProtKB-SubCell"/>
</dbReference>
<proteinExistence type="inferred from homology"/>
<keyword evidence="2" id="KW-0812">Transmembrane</keyword>
<comment type="function">
    <text evidence="9">Plays a role in mitochondrial and peroxisomal fission. Promotes the recruitment and association of the fission mediator dynamin-related protein 1 (DNM1L) to the mitochondrial surface.</text>
</comment>
<dbReference type="AlphaFoldDB" id="A0A158PK40"/>
<dbReference type="GO" id="GO:0090141">
    <property type="term" value="P:positive regulation of mitochondrial fission"/>
    <property type="evidence" value="ECO:0007669"/>
    <property type="project" value="UniProtKB-UniRule"/>
</dbReference>
<keyword evidence="6 9" id="KW-0496">Mitochondrion</keyword>
<evidence type="ECO:0000256" key="2">
    <source>
        <dbReference type="ARBA" id="ARBA00022692"/>
    </source>
</evidence>
<keyword evidence="8 9" id="KW-0576">Peroxisome</keyword>
<comment type="subcellular location">
    <subcellularLocation>
        <location evidence="9">Mitochondrion outer membrane</location>
        <topology evidence="9">Single-pass type IV membrane protein</topology>
    </subcellularLocation>
    <subcellularLocation>
        <location evidence="9">Peroxisome</location>
    </subcellularLocation>
</comment>
<evidence type="ECO:0000256" key="4">
    <source>
        <dbReference type="ARBA" id="ARBA00022989"/>
    </source>
</evidence>
<organism evidence="13">
    <name type="scientific">Angiostrongylus costaricensis</name>
    <name type="common">Nematode worm</name>
    <dbReference type="NCBI Taxonomy" id="334426"/>
    <lineage>
        <taxon>Eukaryota</taxon>
        <taxon>Metazoa</taxon>
        <taxon>Ecdysozoa</taxon>
        <taxon>Nematoda</taxon>
        <taxon>Chromadorea</taxon>
        <taxon>Rhabditida</taxon>
        <taxon>Rhabditina</taxon>
        <taxon>Rhabditomorpha</taxon>
        <taxon>Strongyloidea</taxon>
        <taxon>Metastrongylidae</taxon>
        <taxon>Angiostrongylus</taxon>
    </lineage>
</organism>
<evidence type="ECO:0000256" key="1">
    <source>
        <dbReference type="ARBA" id="ARBA00009806"/>
    </source>
</evidence>
<evidence type="ECO:0000313" key="12">
    <source>
        <dbReference type="Proteomes" id="UP000267027"/>
    </source>
</evidence>
<evidence type="ECO:0000313" key="13">
    <source>
        <dbReference type="WBParaSite" id="ACOC_0000958201-mRNA-1"/>
    </source>
</evidence>
<keyword evidence="7" id="KW-0472">Membrane</keyword>
<keyword evidence="4" id="KW-1133">Transmembrane helix</keyword>
<dbReference type="InterPro" id="IPR039433">
    <property type="entry name" value="Mff-like_dom"/>
</dbReference>
<dbReference type="WBParaSite" id="ACOC_0000958201-mRNA-1">
    <property type="protein sequence ID" value="ACOC_0000958201-mRNA-1"/>
    <property type="gene ID" value="ACOC_0000958201"/>
</dbReference>
<reference evidence="11 12" key="2">
    <citation type="submission" date="2018-11" db="EMBL/GenBank/DDBJ databases">
        <authorList>
            <consortium name="Pathogen Informatics"/>
        </authorList>
    </citation>
    <scope>NUCLEOTIDE SEQUENCE [LARGE SCALE GENOMIC DNA]</scope>
    <source>
        <strain evidence="11 12">Costa Rica</strain>
    </source>
</reference>
<keyword evidence="3 9" id="KW-1000">Mitochondrion outer membrane</keyword>
<dbReference type="OrthoDB" id="5986838at2759"/>
<dbReference type="InterPro" id="IPR008518">
    <property type="entry name" value="Mff/Tango-11"/>
</dbReference>
<dbReference type="EMBL" id="UYYA01004320">
    <property type="protein sequence ID" value="VDM61168.1"/>
    <property type="molecule type" value="Genomic_DNA"/>
</dbReference>
<dbReference type="GO" id="GO:0090314">
    <property type="term" value="P:positive regulation of protein targeting to membrane"/>
    <property type="evidence" value="ECO:0007669"/>
    <property type="project" value="UniProtKB-UniRule"/>
</dbReference>
<evidence type="ECO:0000259" key="10">
    <source>
        <dbReference type="Pfam" id="PF05644"/>
    </source>
</evidence>
<dbReference type="Proteomes" id="UP000267027">
    <property type="component" value="Unassembled WGS sequence"/>
</dbReference>
<feature type="domain" description="Mff-like" evidence="10">
    <location>
        <begin position="87"/>
        <end position="185"/>
    </location>
</feature>
<sequence>MGGIKGAIKMENSLFCSHLQVKFDLLYRSNLFGGGNDVQKNAQATVGRAKGGDRDLLFLTRIFAAWWDLLSSSLLIHLSVSVFVKCMIVPEHISVTGESVKTSEFDGQNVAGRERLMQLMNVPDRIVLTGGNNYEGFEAEPLELMKDHATQKREESIQDLPSVITLEHKPYLDRGEPNDEAVKSENSIAIEENPLQELKPSEADLYGLLKAANCVKFCDRLTIDEKREDRRASIR</sequence>
<keyword evidence="12" id="KW-1185">Reference proteome</keyword>
<evidence type="ECO:0000313" key="11">
    <source>
        <dbReference type="EMBL" id="VDM61168.1"/>
    </source>
</evidence>
<accession>A0A158PK40</accession>
<evidence type="ECO:0000256" key="5">
    <source>
        <dbReference type="ARBA" id="ARBA00023054"/>
    </source>
</evidence>
<evidence type="ECO:0000256" key="7">
    <source>
        <dbReference type="ARBA" id="ARBA00023136"/>
    </source>
</evidence>
<evidence type="ECO:0000256" key="3">
    <source>
        <dbReference type="ARBA" id="ARBA00022787"/>
    </source>
</evidence>